<proteinExistence type="predicted"/>
<protein>
    <submittedName>
        <fullName evidence="4">Pectinesterase 1</fullName>
    </submittedName>
</protein>
<name>A0A8S0VAU7_OLEEU</name>
<dbReference type="SUPFAM" id="SSF101148">
    <property type="entry name" value="Plant invertase/pectin methylesterase inhibitor"/>
    <property type="match status" value="2"/>
</dbReference>
<evidence type="ECO:0000256" key="1">
    <source>
        <dbReference type="ARBA" id="ARBA00022729"/>
    </source>
</evidence>
<dbReference type="InterPro" id="IPR006501">
    <property type="entry name" value="Pectinesterase_inhib_dom"/>
</dbReference>
<gene>
    <name evidence="4" type="ORF">OLEA9_A034413</name>
</gene>
<dbReference type="EMBL" id="CACTIH010009391">
    <property type="protein sequence ID" value="CAA3030744.1"/>
    <property type="molecule type" value="Genomic_DNA"/>
</dbReference>
<feature type="domain" description="Pectinesterase inhibitor" evidence="3">
    <location>
        <begin position="273"/>
        <end position="423"/>
    </location>
</feature>
<dbReference type="AlphaFoldDB" id="A0A8S0VAU7"/>
<dbReference type="InterPro" id="IPR051955">
    <property type="entry name" value="PME_Inhibitor"/>
</dbReference>
<keyword evidence="2" id="KW-0812">Transmembrane</keyword>
<feature type="transmembrane region" description="Helical" evidence="2">
    <location>
        <begin position="30"/>
        <end position="52"/>
    </location>
</feature>
<dbReference type="NCBIfam" id="TIGR01614">
    <property type="entry name" value="PME_inhib"/>
    <property type="match status" value="2"/>
</dbReference>
<comment type="caution">
    <text evidence="4">The sequence shown here is derived from an EMBL/GenBank/DDBJ whole genome shotgun (WGS) entry which is preliminary data.</text>
</comment>
<keyword evidence="2" id="KW-0472">Membrane</keyword>
<keyword evidence="5" id="KW-1185">Reference proteome</keyword>
<feature type="domain" description="Pectinesterase inhibitor" evidence="3">
    <location>
        <begin position="65"/>
        <end position="213"/>
    </location>
</feature>
<keyword evidence="1" id="KW-0732">Signal</keyword>
<dbReference type="Proteomes" id="UP000594638">
    <property type="component" value="Unassembled WGS sequence"/>
</dbReference>
<dbReference type="InterPro" id="IPR035513">
    <property type="entry name" value="Invertase/methylesterase_inhib"/>
</dbReference>
<evidence type="ECO:0000256" key="2">
    <source>
        <dbReference type="SAM" id="Phobius"/>
    </source>
</evidence>
<reference evidence="4 5" key="1">
    <citation type="submission" date="2019-12" db="EMBL/GenBank/DDBJ databases">
        <authorList>
            <person name="Alioto T."/>
            <person name="Alioto T."/>
            <person name="Gomez Garrido J."/>
        </authorList>
    </citation>
    <scope>NUCLEOTIDE SEQUENCE [LARGE SCALE GENOMIC DNA]</scope>
</reference>
<organism evidence="4 5">
    <name type="scientific">Olea europaea subsp. europaea</name>
    <dbReference type="NCBI Taxonomy" id="158383"/>
    <lineage>
        <taxon>Eukaryota</taxon>
        <taxon>Viridiplantae</taxon>
        <taxon>Streptophyta</taxon>
        <taxon>Embryophyta</taxon>
        <taxon>Tracheophyta</taxon>
        <taxon>Spermatophyta</taxon>
        <taxon>Magnoliopsida</taxon>
        <taxon>eudicotyledons</taxon>
        <taxon>Gunneridae</taxon>
        <taxon>Pentapetalae</taxon>
        <taxon>asterids</taxon>
        <taxon>lamiids</taxon>
        <taxon>Lamiales</taxon>
        <taxon>Oleaceae</taxon>
        <taxon>Oleeae</taxon>
        <taxon>Olea</taxon>
    </lineage>
</organism>
<evidence type="ECO:0000313" key="4">
    <source>
        <dbReference type="EMBL" id="CAA3030744.1"/>
    </source>
</evidence>
<dbReference type="SMART" id="SM00856">
    <property type="entry name" value="PMEI"/>
    <property type="match status" value="2"/>
</dbReference>
<dbReference type="PANTHER" id="PTHR31080">
    <property type="entry name" value="PECTINESTERASE INHIBITOR-LIKE"/>
    <property type="match status" value="1"/>
</dbReference>
<dbReference type="Gramene" id="OE9A034413T1">
    <property type="protein sequence ID" value="OE9A034413C1"/>
    <property type="gene ID" value="OE9A034413"/>
</dbReference>
<dbReference type="OrthoDB" id="912550at2759"/>
<sequence length="518" mass="58405">MESTNNKFKGSLLYEEDEHLSSFRKRNNRLIIILLSLIVLVGLIMGAIIISLSHDQYIDTSIQIHSNLAVNSFCSYSHLPFYCSNQINYKIKPKAKTDPNQLFSLSLDIAIEELTSTTPRIDNQTESAVKNCSSLVQDSLSQLTQALGMFRVNPDVRKHTDEQRSDMMNWIVTAEQDLRSCYDDLAKIKSPAVTEIREELDQARIYVSNISLFLLNYRSVFFEFNLAPARRNSFDFRIAIALIRRWNMENAFNLGAMITSLLHDHNMKLQSLHPNLAIREFCSVTGTQSTCISSLSSTIRPTPEADPNQIFILSLEICFIGLHNITSMMSTTRSKDSVFQNCSSSLRDSLSQLNGTLGIMYHNPDIITQTYEQRRDMTVSITTAIDDLRSCVNDLGKLKSTAVDEVREEVHELEVYVSYSRNFLINCDGVLENFGYALQMENAENSSELLFFENLFAVGFYGSQYLTLFGAVVGAVIHESVTEPTESDEEPSHLASNAAESLKTICALTRHPSLPFPP</sequence>
<evidence type="ECO:0000313" key="5">
    <source>
        <dbReference type="Proteomes" id="UP000594638"/>
    </source>
</evidence>
<dbReference type="Gene3D" id="1.20.140.40">
    <property type="entry name" value="Invertase/pectin methylesterase inhibitor family protein"/>
    <property type="match status" value="2"/>
</dbReference>
<keyword evidence="2" id="KW-1133">Transmembrane helix</keyword>
<evidence type="ECO:0000259" key="3">
    <source>
        <dbReference type="SMART" id="SM00856"/>
    </source>
</evidence>
<accession>A0A8S0VAU7</accession>
<dbReference type="GO" id="GO:0004857">
    <property type="term" value="F:enzyme inhibitor activity"/>
    <property type="evidence" value="ECO:0007669"/>
    <property type="project" value="InterPro"/>
</dbReference>
<dbReference type="Pfam" id="PF04043">
    <property type="entry name" value="PMEI"/>
    <property type="match status" value="2"/>
</dbReference>
<dbReference type="PANTHER" id="PTHR31080:SF303">
    <property type="entry name" value="PECTINESTERASE 1-LIKE"/>
    <property type="match status" value="1"/>
</dbReference>